<dbReference type="CDD" id="cd14498">
    <property type="entry name" value="DSP"/>
    <property type="match status" value="1"/>
</dbReference>
<protein>
    <submittedName>
        <fullName evidence="16">Uncharacterized protein</fullName>
    </submittedName>
</protein>
<dbReference type="Gene3D" id="1.25.40.10">
    <property type="entry name" value="Tetratricopeptide repeat domain"/>
    <property type="match status" value="4"/>
</dbReference>
<dbReference type="InterPro" id="IPR020422">
    <property type="entry name" value="TYR_PHOSPHATASE_DUAL_dom"/>
</dbReference>
<evidence type="ECO:0000256" key="2">
    <source>
        <dbReference type="ARBA" id="ARBA00004496"/>
    </source>
</evidence>
<keyword evidence="8" id="KW-0904">Protein phosphatase</keyword>
<evidence type="ECO:0000256" key="6">
    <source>
        <dbReference type="ARBA" id="ARBA00022737"/>
    </source>
</evidence>
<feature type="domain" description="Tyrosine specific protein phosphatases" evidence="15">
    <location>
        <begin position="854"/>
        <end position="913"/>
    </location>
</feature>
<sequence>MLGDMGLSPNVVIYTTLIDGCCKNGDVFLAKKLFCKMEGLGLVPNQHTYSVLINGFFKKGLQKEGFQLYENMKRIGIVPNIYAYNCVITEYCNDGSVDSAFKVFDEMCEKGVAYGVVTYNILIGGLCRVKKLKEAVKLVDQMNSVGLSPNIITYNTLINGFCDVGKMDNAVRFFNQLKSNGLSPSLVTYNTMIAGYSKIGNLAAALKLVKEMEERGVAPSKVTYTTLLDAYVRLNYMEKAFEIHSLMEKSGLVSDVCTYSVLIHGLCMKGNMKEASKLFKSLGELQLEPNSIIYNTMIHGYCKEGSSYRALRLLKEMVENGMVPNVASFCSTIGLLCKDGKLKEAELLLQQMINSEHEPSVSLYNMIYKVKSEASNAELETSTEKRKEVNAYNEFHAPSPDSNDGICKTMVETQGYTCQEHKVTTEDGYILSLQRMPAGLSGKTAYKPPVLLLHGVFIDAVVWVFNSPNESLAFILADNGFDVWLVSTRGTKYSRGHRSLTTNDKAYWEWTLDELATYDFGSSVEYVYNHTGKQMHFVGHSLGTLMALCAFSQQKQQLLKMLRSAALLSPIAHVNLIPSQPARFAAEKFVADDLYWLGIREFIPKGDDAAKFLKRICHSLKLNCKNLLSIFTGANCCVNSSRVDVFLENEPQPSSTKNLIHLSQMLRTGVVKKYDYGNEEKNMQHYGKASPPLYDMTNIPKEFPLFLSYGGHDLLADAKDVKLLLNDLKDHDLNKLVILFIENYAHADFIMEERVRRMATSSAIENFDESMKKQIASLLRVMNLVKYCKQDSTPCKIDEGLFLGSLGASNNKDALKGLNVTHILTVAGTLAPAHPGDFVYKIIQVADRDDVNIKQYFDECFDFIDEAKRRGEGVLVHCYAGKSRSVTIVVAYLMKTRGMSLSEALQQVKGKRPVAAPNPGFVQQLQDFEKSLQGAFRLH</sequence>
<keyword evidence="6" id="KW-0677">Repeat</keyword>
<feature type="repeat" description="PPR" evidence="13">
    <location>
        <begin position="150"/>
        <end position="184"/>
    </location>
</feature>
<dbReference type="Pfam" id="PF13041">
    <property type="entry name" value="PPR_2"/>
    <property type="match status" value="4"/>
</dbReference>
<keyword evidence="5" id="KW-0963">Cytoplasm</keyword>
<dbReference type="NCBIfam" id="TIGR00756">
    <property type="entry name" value="PPR"/>
    <property type="match status" value="10"/>
</dbReference>
<evidence type="ECO:0000313" key="17">
    <source>
        <dbReference type="Proteomes" id="UP000188354"/>
    </source>
</evidence>
<dbReference type="InterPro" id="IPR029058">
    <property type="entry name" value="AB_hydrolase_fold"/>
</dbReference>
<dbReference type="InterPro" id="IPR011990">
    <property type="entry name" value="TPR-like_helical_dom_sf"/>
</dbReference>
<dbReference type="FunFam" id="3.40.50.1820:FF:000126">
    <property type="entry name" value="Lipase"/>
    <property type="match status" value="1"/>
</dbReference>
<keyword evidence="9" id="KW-0539">Nucleus</keyword>
<feature type="repeat" description="PPR" evidence="13">
    <location>
        <begin position="185"/>
        <end position="219"/>
    </location>
</feature>
<feature type="repeat" description="PPR" evidence="13">
    <location>
        <begin position="10"/>
        <end position="44"/>
    </location>
</feature>
<dbReference type="InterPro" id="IPR000340">
    <property type="entry name" value="Dual-sp_phosphatase_cat-dom"/>
</dbReference>
<reference evidence="16 17" key="1">
    <citation type="journal article" date="2017" name="Plant Biotechnol. J.">
        <title>A comprehensive draft genome sequence for lupin (Lupinus angustifolius), an emerging health food: insights into plant-microbe interactions and legume evolution.</title>
        <authorList>
            <person name="Hane J.K."/>
            <person name="Ming Y."/>
            <person name="Kamphuis L.G."/>
            <person name="Nelson M.N."/>
            <person name="Garg G."/>
            <person name="Atkins C.A."/>
            <person name="Bayer P.E."/>
            <person name="Bravo A."/>
            <person name="Bringans S."/>
            <person name="Cannon S."/>
            <person name="Edwards D."/>
            <person name="Foley R."/>
            <person name="Gao L.L."/>
            <person name="Harrison M.J."/>
            <person name="Huang W."/>
            <person name="Hurgobin B."/>
            <person name="Li S."/>
            <person name="Liu C.W."/>
            <person name="McGrath A."/>
            <person name="Morahan G."/>
            <person name="Murray J."/>
            <person name="Weller J."/>
            <person name="Jian J."/>
            <person name="Singh K.B."/>
        </authorList>
    </citation>
    <scope>NUCLEOTIDE SEQUENCE [LARGE SCALE GENOMIC DNA]</scope>
    <source>
        <strain evidence="17">cv. Tanjil</strain>
        <tissue evidence="16">Whole plant</tissue>
    </source>
</reference>
<gene>
    <name evidence="16" type="ORF">TanjilG_13197</name>
</gene>
<feature type="domain" description="Tyrosine-protein phosphatase" evidence="14">
    <location>
        <begin position="793"/>
        <end position="934"/>
    </location>
</feature>
<evidence type="ECO:0000313" key="16">
    <source>
        <dbReference type="EMBL" id="OIW18445.1"/>
    </source>
</evidence>
<feature type="repeat" description="PPR" evidence="13">
    <location>
        <begin position="255"/>
        <end position="289"/>
    </location>
</feature>
<feature type="repeat" description="PPR" evidence="13">
    <location>
        <begin position="325"/>
        <end position="359"/>
    </location>
</feature>
<evidence type="ECO:0000256" key="9">
    <source>
        <dbReference type="ARBA" id="ARBA00023242"/>
    </source>
</evidence>
<evidence type="ECO:0000259" key="14">
    <source>
        <dbReference type="PROSITE" id="PS50054"/>
    </source>
</evidence>
<keyword evidence="17" id="KW-1185">Reference proteome</keyword>
<dbReference type="Pfam" id="PF04083">
    <property type="entry name" value="Abhydro_lipase"/>
    <property type="match status" value="1"/>
</dbReference>
<dbReference type="Pfam" id="PF00782">
    <property type="entry name" value="DSPc"/>
    <property type="match status" value="1"/>
</dbReference>
<feature type="repeat" description="PPR" evidence="13">
    <location>
        <begin position="115"/>
        <end position="149"/>
    </location>
</feature>
<evidence type="ECO:0000256" key="4">
    <source>
        <dbReference type="ARBA" id="ARBA00008601"/>
    </source>
</evidence>
<dbReference type="GO" id="GO:0004722">
    <property type="term" value="F:protein serine/threonine phosphatase activity"/>
    <property type="evidence" value="ECO:0007669"/>
    <property type="project" value="UniProtKB-EC"/>
</dbReference>
<comment type="similarity">
    <text evidence="4">Belongs to the protein-tyrosine phosphatase family. Non-receptor class dual specificity subfamily.</text>
</comment>
<comment type="catalytic activity">
    <reaction evidence="11">
        <text>O-phospho-L-threonyl-[protein] + H2O = L-threonyl-[protein] + phosphate</text>
        <dbReference type="Rhea" id="RHEA:47004"/>
        <dbReference type="Rhea" id="RHEA-COMP:11060"/>
        <dbReference type="Rhea" id="RHEA-COMP:11605"/>
        <dbReference type="ChEBI" id="CHEBI:15377"/>
        <dbReference type="ChEBI" id="CHEBI:30013"/>
        <dbReference type="ChEBI" id="CHEBI:43474"/>
        <dbReference type="ChEBI" id="CHEBI:61977"/>
        <dbReference type="EC" id="3.1.3.16"/>
    </reaction>
</comment>
<dbReference type="SMART" id="SM00195">
    <property type="entry name" value="DSPc"/>
    <property type="match status" value="1"/>
</dbReference>
<comment type="catalytic activity">
    <reaction evidence="10">
        <text>O-phospho-L-seryl-[protein] + H2O = L-seryl-[protein] + phosphate</text>
        <dbReference type="Rhea" id="RHEA:20629"/>
        <dbReference type="Rhea" id="RHEA-COMP:9863"/>
        <dbReference type="Rhea" id="RHEA-COMP:11604"/>
        <dbReference type="ChEBI" id="CHEBI:15377"/>
        <dbReference type="ChEBI" id="CHEBI:29999"/>
        <dbReference type="ChEBI" id="CHEBI:43474"/>
        <dbReference type="ChEBI" id="CHEBI:83421"/>
        <dbReference type="EC" id="3.1.3.16"/>
    </reaction>
</comment>
<evidence type="ECO:0000256" key="7">
    <source>
        <dbReference type="ARBA" id="ARBA00022801"/>
    </source>
</evidence>
<dbReference type="Gene3D" id="3.90.190.10">
    <property type="entry name" value="Protein tyrosine phosphatase superfamily"/>
    <property type="match status" value="1"/>
</dbReference>
<dbReference type="EMBL" id="CM007361">
    <property type="protein sequence ID" value="OIW18445.1"/>
    <property type="molecule type" value="Genomic_DNA"/>
</dbReference>
<dbReference type="PROSITE" id="PS50056">
    <property type="entry name" value="TYR_PHOSPHATASE_2"/>
    <property type="match status" value="1"/>
</dbReference>
<comment type="similarity">
    <text evidence="3">Belongs to the PPR family. P subfamily.</text>
</comment>
<dbReference type="STRING" id="3871.A0A4P1RUK7"/>
<dbReference type="GO" id="GO:0006629">
    <property type="term" value="P:lipid metabolic process"/>
    <property type="evidence" value="ECO:0007669"/>
    <property type="project" value="InterPro"/>
</dbReference>
<name>A0A4P1RUK7_LUPAN</name>
<dbReference type="SUPFAM" id="SSF53474">
    <property type="entry name" value="alpha/beta-Hydrolases"/>
    <property type="match status" value="1"/>
</dbReference>
<evidence type="ECO:0000256" key="10">
    <source>
        <dbReference type="ARBA" id="ARBA00047761"/>
    </source>
</evidence>
<dbReference type="InterPro" id="IPR000387">
    <property type="entry name" value="Tyr_Pase_dom"/>
</dbReference>
<dbReference type="Gramene" id="OIW18445">
    <property type="protein sequence ID" value="OIW18445"/>
    <property type="gene ID" value="TanjilG_13197"/>
</dbReference>
<dbReference type="GO" id="GO:0005737">
    <property type="term" value="C:cytoplasm"/>
    <property type="evidence" value="ECO:0007669"/>
    <property type="project" value="UniProtKB-SubCell"/>
</dbReference>
<dbReference type="GO" id="GO:0004725">
    <property type="term" value="F:protein tyrosine phosphatase activity"/>
    <property type="evidence" value="ECO:0007669"/>
    <property type="project" value="UniProtKB-EC"/>
</dbReference>
<feature type="repeat" description="PPR" evidence="13">
    <location>
        <begin position="80"/>
        <end position="114"/>
    </location>
</feature>
<dbReference type="SUPFAM" id="SSF52799">
    <property type="entry name" value="(Phosphotyrosine protein) phosphatases II"/>
    <property type="match status" value="1"/>
</dbReference>
<evidence type="ECO:0000256" key="11">
    <source>
        <dbReference type="ARBA" id="ARBA00048336"/>
    </source>
</evidence>
<dbReference type="PROSITE" id="PS51375">
    <property type="entry name" value="PPR"/>
    <property type="match status" value="10"/>
</dbReference>
<dbReference type="InterPro" id="IPR006693">
    <property type="entry name" value="AB_hydrolase_lipase"/>
</dbReference>
<keyword evidence="7" id="KW-0378">Hydrolase</keyword>
<dbReference type="Proteomes" id="UP000188354">
    <property type="component" value="Chromosome LG01"/>
</dbReference>
<dbReference type="InterPro" id="IPR002885">
    <property type="entry name" value="PPR_rpt"/>
</dbReference>
<evidence type="ECO:0000256" key="12">
    <source>
        <dbReference type="ARBA" id="ARBA00051722"/>
    </source>
</evidence>
<evidence type="ECO:0000256" key="5">
    <source>
        <dbReference type="ARBA" id="ARBA00022490"/>
    </source>
</evidence>
<feature type="repeat" description="PPR" evidence="13">
    <location>
        <begin position="290"/>
        <end position="324"/>
    </location>
</feature>
<dbReference type="GO" id="GO:0005634">
    <property type="term" value="C:nucleus"/>
    <property type="evidence" value="ECO:0007669"/>
    <property type="project" value="UniProtKB-SubCell"/>
</dbReference>
<evidence type="ECO:0000256" key="8">
    <source>
        <dbReference type="ARBA" id="ARBA00022912"/>
    </source>
</evidence>
<dbReference type="InterPro" id="IPR029021">
    <property type="entry name" value="Prot-tyrosine_phosphatase-like"/>
</dbReference>
<evidence type="ECO:0000256" key="13">
    <source>
        <dbReference type="PROSITE-ProRule" id="PRU00708"/>
    </source>
</evidence>
<dbReference type="SUPFAM" id="SSF81901">
    <property type="entry name" value="HCP-like"/>
    <property type="match status" value="1"/>
</dbReference>
<feature type="repeat" description="PPR" evidence="13">
    <location>
        <begin position="220"/>
        <end position="254"/>
    </location>
</feature>
<accession>A0A4P1RUK7</accession>
<comment type="catalytic activity">
    <reaction evidence="12">
        <text>O-phospho-L-tyrosyl-[protein] + H2O = L-tyrosyl-[protein] + phosphate</text>
        <dbReference type="Rhea" id="RHEA:10684"/>
        <dbReference type="Rhea" id="RHEA-COMP:10136"/>
        <dbReference type="Rhea" id="RHEA-COMP:20101"/>
        <dbReference type="ChEBI" id="CHEBI:15377"/>
        <dbReference type="ChEBI" id="CHEBI:43474"/>
        <dbReference type="ChEBI" id="CHEBI:46858"/>
        <dbReference type="ChEBI" id="CHEBI:61978"/>
        <dbReference type="EC" id="3.1.3.48"/>
    </reaction>
</comment>
<comment type="subcellular location">
    <subcellularLocation>
        <location evidence="2">Cytoplasm</location>
    </subcellularLocation>
    <subcellularLocation>
        <location evidence="1">Nucleus</location>
    </subcellularLocation>
</comment>
<dbReference type="PANTHER" id="PTHR47941">
    <property type="entry name" value="PENTATRICOPEPTIDE REPEAT-CONTAINING PROTEIN 3, MITOCHONDRIAL"/>
    <property type="match status" value="1"/>
</dbReference>
<feature type="repeat" description="PPR" evidence="13">
    <location>
        <begin position="45"/>
        <end position="79"/>
    </location>
</feature>
<dbReference type="FunFam" id="3.90.190.10:FF:000056">
    <property type="entry name" value="Dual specificity phosphatase 12"/>
    <property type="match status" value="1"/>
</dbReference>
<organism evidence="16 17">
    <name type="scientific">Lupinus angustifolius</name>
    <name type="common">Narrow-leaved blue lupine</name>
    <dbReference type="NCBI Taxonomy" id="3871"/>
    <lineage>
        <taxon>Eukaryota</taxon>
        <taxon>Viridiplantae</taxon>
        <taxon>Streptophyta</taxon>
        <taxon>Embryophyta</taxon>
        <taxon>Tracheophyta</taxon>
        <taxon>Spermatophyta</taxon>
        <taxon>Magnoliopsida</taxon>
        <taxon>eudicotyledons</taxon>
        <taxon>Gunneridae</taxon>
        <taxon>Pentapetalae</taxon>
        <taxon>rosids</taxon>
        <taxon>fabids</taxon>
        <taxon>Fabales</taxon>
        <taxon>Fabaceae</taxon>
        <taxon>Papilionoideae</taxon>
        <taxon>50 kb inversion clade</taxon>
        <taxon>genistoids sensu lato</taxon>
        <taxon>core genistoids</taxon>
        <taxon>Genisteae</taxon>
        <taxon>Lupinus</taxon>
    </lineage>
</organism>
<dbReference type="PROSITE" id="PS50054">
    <property type="entry name" value="TYR_PHOSPHATASE_DUAL"/>
    <property type="match status" value="1"/>
</dbReference>
<dbReference type="Gene3D" id="3.40.50.1820">
    <property type="entry name" value="alpha/beta hydrolase"/>
    <property type="match status" value="1"/>
</dbReference>
<proteinExistence type="inferred from homology"/>
<dbReference type="AlphaFoldDB" id="A0A4P1RUK7"/>
<evidence type="ECO:0000256" key="3">
    <source>
        <dbReference type="ARBA" id="ARBA00007626"/>
    </source>
</evidence>
<evidence type="ECO:0000259" key="15">
    <source>
        <dbReference type="PROSITE" id="PS50056"/>
    </source>
</evidence>
<dbReference type="Pfam" id="PF12854">
    <property type="entry name" value="PPR_1"/>
    <property type="match status" value="2"/>
</dbReference>
<evidence type="ECO:0000256" key="1">
    <source>
        <dbReference type="ARBA" id="ARBA00004123"/>
    </source>
</evidence>